<feature type="compositionally biased region" description="Basic and acidic residues" evidence="1">
    <location>
        <begin position="52"/>
        <end position="69"/>
    </location>
</feature>
<evidence type="ECO:0000313" key="2">
    <source>
        <dbReference type="EMBL" id="MFC5724458.1"/>
    </source>
</evidence>
<sequence length="88" mass="9945">MNDTAHREAPEHEQRPAKGSYVVDLRQDRIGQVMGHQGPYVQLRPLRGGREWDVRPDDVRPATDTERLKAKVQAANADSSDGRGRWGK</sequence>
<keyword evidence="3" id="KW-1185">Reference proteome</keyword>
<feature type="region of interest" description="Disordered" evidence="1">
    <location>
        <begin position="52"/>
        <end position="88"/>
    </location>
</feature>
<dbReference type="Proteomes" id="UP001596083">
    <property type="component" value="Unassembled WGS sequence"/>
</dbReference>
<feature type="region of interest" description="Disordered" evidence="1">
    <location>
        <begin position="1"/>
        <end position="20"/>
    </location>
</feature>
<dbReference type="EMBL" id="JBHSPB010000028">
    <property type="protein sequence ID" value="MFC5724458.1"/>
    <property type="molecule type" value="Genomic_DNA"/>
</dbReference>
<accession>A0ABW0ZBW9</accession>
<evidence type="ECO:0000256" key="1">
    <source>
        <dbReference type="SAM" id="MobiDB-lite"/>
    </source>
</evidence>
<organism evidence="2 3">
    <name type="scientific">Streptomyces gamaensis</name>
    <dbReference type="NCBI Taxonomy" id="1763542"/>
    <lineage>
        <taxon>Bacteria</taxon>
        <taxon>Bacillati</taxon>
        <taxon>Actinomycetota</taxon>
        <taxon>Actinomycetes</taxon>
        <taxon>Kitasatosporales</taxon>
        <taxon>Streptomycetaceae</taxon>
        <taxon>Streptomyces</taxon>
    </lineage>
</organism>
<reference evidence="3" key="1">
    <citation type="journal article" date="2019" name="Int. J. Syst. Evol. Microbiol.">
        <title>The Global Catalogue of Microorganisms (GCM) 10K type strain sequencing project: providing services to taxonomists for standard genome sequencing and annotation.</title>
        <authorList>
            <consortium name="The Broad Institute Genomics Platform"/>
            <consortium name="The Broad Institute Genome Sequencing Center for Infectious Disease"/>
            <person name="Wu L."/>
            <person name="Ma J."/>
        </authorList>
    </citation>
    <scope>NUCLEOTIDE SEQUENCE [LARGE SCALE GENOMIC DNA]</scope>
    <source>
        <strain evidence="3">CGMCC 4.7304</strain>
    </source>
</reference>
<protein>
    <submittedName>
        <fullName evidence="2">Uncharacterized protein</fullName>
    </submittedName>
</protein>
<gene>
    <name evidence="2" type="ORF">ACFP1Z_30315</name>
</gene>
<comment type="caution">
    <text evidence="2">The sequence shown here is derived from an EMBL/GenBank/DDBJ whole genome shotgun (WGS) entry which is preliminary data.</text>
</comment>
<name>A0ABW0ZBW9_9ACTN</name>
<dbReference type="RefSeq" id="WP_390320919.1">
    <property type="nucleotide sequence ID" value="NZ_JBHSPB010000028.1"/>
</dbReference>
<proteinExistence type="predicted"/>
<feature type="compositionally biased region" description="Basic and acidic residues" evidence="1">
    <location>
        <begin position="1"/>
        <end position="16"/>
    </location>
</feature>
<evidence type="ECO:0000313" key="3">
    <source>
        <dbReference type="Proteomes" id="UP001596083"/>
    </source>
</evidence>